<proteinExistence type="inferred from homology"/>
<dbReference type="GO" id="GO:0008253">
    <property type="term" value="F:5'-nucleotidase activity"/>
    <property type="evidence" value="ECO:0007669"/>
    <property type="project" value="TreeGrafter"/>
</dbReference>
<reference evidence="4 5" key="1">
    <citation type="submission" date="2019-06" db="EMBL/GenBank/DDBJ databases">
        <title>Whole genome shotgun sequence of Corynebacterium flavescens NBRC 14136.</title>
        <authorList>
            <person name="Hosoyama A."/>
            <person name="Uohara A."/>
            <person name="Ohji S."/>
            <person name="Ichikawa N."/>
        </authorList>
    </citation>
    <scope>NUCLEOTIDE SEQUENCE [LARGE SCALE GENOMIC DNA]</scope>
    <source>
        <strain evidence="4 5">NBRC 14136</strain>
    </source>
</reference>
<dbReference type="RefSeq" id="WP_232315897.1">
    <property type="nucleotide sequence ID" value="NZ_BJNB01000002.1"/>
</dbReference>
<name>A0AB73B4E4_CORFL</name>
<dbReference type="SUPFAM" id="SSF55816">
    <property type="entry name" value="5'-nucleotidase (syn. UDP-sugar hydrolase), C-terminal domain"/>
    <property type="match status" value="1"/>
</dbReference>
<dbReference type="GO" id="GO:0009166">
    <property type="term" value="P:nucleotide catabolic process"/>
    <property type="evidence" value="ECO:0007669"/>
    <property type="project" value="InterPro"/>
</dbReference>
<dbReference type="PANTHER" id="PTHR11575">
    <property type="entry name" value="5'-NUCLEOTIDASE-RELATED"/>
    <property type="match status" value="1"/>
</dbReference>
<dbReference type="InterPro" id="IPR006179">
    <property type="entry name" value="5_nucleotidase/apyrase"/>
</dbReference>
<keyword evidence="2" id="KW-0472">Membrane</keyword>
<evidence type="ECO:0000256" key="1">
    <source>
        <dbReference type="RuleBase" id="RU362119"/>
    </source>
</evidence>
<dbReference type="GO" id="GO:0000166">
    <property type="term" value="F:nucleotide binding"/>
    <property type="evidence" value="ECO:0007669"/>
    <property type="project" value="UniProtKB-KW"/>
</dbReference>
<dbReference type="InterPro" id="IPR029052">
    <property type="entry name" value="Metallo-depent_PP-like"/>
</dbReference>
<evidence type="ECO:0000259" key="3">
    <source>
        <dbReference type="Pfam" id="PF02872"/>
    </source>
</evidence>
<dbReference type="GeneID" id="82880449"/>
<comment type="caution">
    <text evidence="4">The sequence shown here is derived from an EMBL/GenBank/DDBJ whole genome shotgun (WGS) entry which is preliminary data.</text>
</comment>
<comment type="similarity">
    <text evidence="1">Belongs to the 5'-nucleotidase family.</text>
</comment>
<evidence type="ECO:0000313" key="5">
    <source>
        <dbReference type="Proteomes" id="UP000315353"/>
    </source>
</evidence>
<keyword evidence="1" id="KW-0378">Hydrolase</keyword>
<dbReference type="InterPro" id="IPR008334">
    <property type="entry name" value="5'-Nucleotdase_C"/>
</dbReference>
<dbReference type="GO" id="GO:0008768">
    <property type="term" value="F:UDP-sugar diphosphatase activity"/>
    <property type="evidence" value="ECO:0007669"/>
    <property type="project" value="TreeGrafter"/>
</dbReference>
<dbReference type="AlphaFoldDB" id="A0AB73B4E4"/>
<dbReference type="Pfam" id="PF02872">
    <property type="entry name" value="5_nucleotid_C"/>
    <property type="match status" value="1"/>
</dbReference>
<accession>A0AB73B4E4</accession>
<feature type="transmembrane region" description="Helical" evidence="2">
    <location>
        <begin position="473"/>
        <end position="495"/>
    </location>
</feature>
<keyword evidence="2" id="KW-1133">Transmembrane helix</keyword>
<keyword evidence="2" id="KW-0812">Transmembrane</keyword>
<dbReference type="Gene3D" id="3.60.21.10">
    <property type="match status" value="1"/>
</dbReference>
<evidence type="ECO:0000313" key="4">
    <source>
        <dbReference type="EMBL" id="GEB96775.1"/>
    </source>
</evidence>
<dbReference type="Gene3D" id="3.90.780.10">
    <property type="entry name" value="5'-Nucleotidase, C-terminal domain"/>
    <property type="match status" value="1"/>
</dbReference>
<protein>
    <recommendedName>
        <fullName evidence="3">5'-Nucleotidase C-terminal domain-containing protein</fullName>
    </recommendedName>
</protein>
<dbReference type="GO" id="GO:0030288">
    <property type="term" value="C:outer membrane-bounded periplasmic space"/>
    <property type="evidence" value="ECO:0007669"/>
    <property type="project" value="TreeGrafter"/>
</dbReference>
<evidence type="ECO:0000256" key="2">
    <source>
        <dbReference type="SAM" id="Phobius"/>
    </source>
</evidence>
<sequence length="517" mass="54215">MGTVTQNTENKVAPALIPGITFTDPVAVTNQEATRLKQSGEADVVVALMHEDAAKFAPGFNNDVDVLFGGDTHVRTAGTVERQDALPLQWAQGYEYGKVLNDVDITFDKAERKVTDIELTQYDATNLDGVTEDPALVAIVAEAAAKAKGLGSAIVGTTPQALYRGSDEGAASGSNRGVESTLNNYIAEAQRSSMATMVDKTIDIGVMNAGGVRADLKAGKVSYEDIFTVQPFGNAVSYGLISGADFIKALENQWQPGKSRPRLALGVSNNVQVIYDQTAAQDHRVTSVTINGEEVDPAKDYSIAASTFLIGGGDSFFDQGAIKDTVDVGYMDTQAMIDYIKTNETVVRTGQSQVGAHITGQIKAGQKITVDLSSLNYTSEGEPMAKKATLKLGDVEESADIDNAAREGDAQIGERGRATMELTIPANLSGKQNLEITTDAGTHAVLVLDLGGNSHGDGSSIIDGSSGSSNNSALGGGILAAILAAFVGVVGVVGLNPQLLPAPVRQIIENFRSQFAR</sequence>
<organism evidence="4 5">
    <name type="scientific">Corynebacterium flavescens</name>
    <dbReference type="NCBI Taxonomy" id="28028"/>
    <lineage>
        <taxon>Bacteria</taxon>
        <taxon>Bacillati</taxon>
        <taxon>Actinomycetota</taxon>
        <taxon>Actinomycetes</taxon>
        <taxon>Mycobacteriales</taxon>
        <taxon>Corynebacteriaceae</taxon>
        <taxon>Corynebacterium</taxon>
    </lineage>
</organism>
<dbReference type="PRINTS" id="PR01607">
    <property type="entry name" value="APYRASEFAMLY"/>
</dbReference>
<feature type="domain" description="5'-Nucleotidase C-terminal" evidence="3">
    <location>
        <begin position="155"/>
        <end position="316"/>
    </location>
</feature>
<dbReference type="Proteomes" id="UP000315353">
    <property type="component" value="Unassembled WGS sequence"/>
</dbReference>
<dbReference type="SUPFAM" id="SSF56300">
    <property type="entry name" value="Metallo-dependent phosphatases"/>
    <property type="match status" value="1"/>
</dbReference>
<gene>
    <name evidence="4" type="ORF">CFL01nite_02700</name>
</gene>
<keyword evidence="1" id="KW-0547">Nucleotide-binding</keyword>
<dbReference type="InterPro" id="IPR036907">
    <property type="entry name" value="5'-Nucleotdase_C_sf"/>
</dbReference>
<dbReference type="PANTHER" id="PTHR11575:SF24">
    <property type="entry name" value="5'-NUCLEOTIDASE"/>
    <property type="match status" value="1"/>
</dbReference>
<dbReference type="EMBL" id="BJNB01000002">
    <property type="protein sequence ID" value="GEB96775.1"/>
    <property type="molecule type" value="Genomic_DNA"/>
</dbReference>